<name>C5T306_ACIDE</name>
<accession>C5T306</accession>
<evidence type="ECO:0000313" key="1">
    <source>
        <dbReference type="EMBL" id="EER61154.1"/>
    </source>
</evidence>
<dbReference type="Proteomes" id="UP000003856">
    <property type="component" value="Unassembled WGS sequence"/>
</dbReference>
<protein>
    <submittedName>
        <fullName evidence="1">Uncharacterized protein</fullName>
    </submittedName>
</protein>
<dbReference type="AlphaFoldDB" id="C5T306"/>
<evidence type="ECO:0000313" key="2">
    <source>
        <dbReference type="Proteomes" id="UP000003856"/>
    </source>
</evidence>
<dbReference type="PATRIC" id="fig|573060.9.peg.3901"/>
<organism evidence="1 2">
    <name type="scientific">Acidovorax delafieldii 2AN</name>
    <dbReference type="NCBI Taxonomy" id="573060"/>
    <lineage>
        <taxon>Bacteria</taxon>
        <taxon>Pseudomonadati</taxon>
        <taxon>Pseudomonadota</taxon>
        <taxon>Betaproteobacteria</taxon>
        <taxon>Burkholderiales</taxon>
        <taxon>Comamonadaceae</taxon>
        <taxon>Acidovorax</taxon>
    </lineage>
</organism>
<comment type="caution">
    <text evidence="1">The sequence shown here is derived from an EMBL/GenBank/DDBJ whole genome shotgun (WGS) entry which is preliminary data.</text>
</comment>
<proteinExistence type="predicted"/>
<gene>
    <name evidence="1" type="ORF">AcdelDRAFT_1286</name>
</gene>
<reference evidence="1 2" key="1">
    <citation type="submission" date="2009-05" db="EMBL/GenBank/DDBJ databases">
        <title>The draft genome of Acidovorax delafieldii 2AN.</title>
        <authorList>
            <consortium name="US DOE Joint Genome Institute (JGI-PGF)"/>
            <person name="Lucas S."/>
            <person name="Copeland A."/>
            <person name="Lapidus A."/>
            <person name="Glavina del Rio T."/>
            <person name="Tice H."/>
            <person name="Bruce D."/>
            <person name="Goodwin L."/>
            <person name="Pitluck S."/>
            <person name="Larimer F."/>
            <person name="Land M.L."/>
            <person name="Hauser L."/>
            <person name="Shelobolina E.S."/>
            <person name="Picardal F."/>
            <person name="Roden E."/>
            <person name="Emerson D."/>
        </authorList>
    </citation>
    <scope>NUCLEOTIDE SEQUENCE [LARGE SCALE GENOMIC DNA]</scope>
    <source>
        <strain evidence="1 2">2AN</strain>
    </source>
</reference>
<dbReference type="EMBL" id="ACQT01000025">
    <property type="protein sequence ID" value="EER61154.1"/>
    <property type="molecule type" value="Genomic_DNA"/>
</dbReference>
<sequence length="33" mass="3488">MFHIRHTLIGLCVAAASVGVLAHGSDEHKDQAC</sequence>
<keyword evidence="2" id="KW-1185">Reference proteome</keyword>